<dbReference type="InParanoid" id="A0A5C3P4D0"/>
<dbReference type="EMBL" id="ML211311">
    <property type="protein sequence ID" value="TFK84515.1"/>
    <property type="molecule type" value="Genomic_DNA"/>
</dbReference>
<reference evidence="1 2" key="1">
    <citation type="journal article" date="2019" name="Nat. Ecol. Evol.">
        <title>Megaphylogeny resolves global patterns of mushroom evolution.</title>
        <authorList>
            <person name="Varga T."/>
            <person name="Krizsan K."/>
            <person name="Foldi C."/>
            <person name="Dima B."/>
            <person name="Sanchez-Garcia M."/>
            <person name="Sanchez-Ramirez S."/>
            <person name="Szollosi G.J."/>
            <person name="Szarkandi J.G."/>
            <person name="Papp V."/>
            <person name="Albert L."/>
            <person name="Andreopoulos W."/>
            <person name="Angelini C."/>
            <person name="Antonin V."/>
            <person name="Barry K.W."/>
            <person name="Bougher N.L."/>
            <person name="Buchanan P."/>
            <person name="Buyck B."/>
            <person name="Bense V."/>
            <person name="Catcheside P."/>
            <person name="Chovatia M."/>
            <person name="Cooper J."/>
            <person name="Damon W."/>
            <person name="Desjardin D."/>
            <person name="Finy P."/>
            <person name="Geml J."/>
            <person name="Haridas S."/>
            <person name="Hughes K."/>
            <person name="Justo A."/>
            <person name="Karasinski D."/>
            <person name="Kautmanova I."/>
            <person name="Kiss B."/>
            <person name="Kocsube S."/>
            <person name="Kotiranta H."/>
            <person name="LaButti K.M."/>
            <person name="Lechner B.E."/>
            <person name="Liimatainen K."/>
            <person name="Lipzen A."/>
            <person name="Lukacs Z."/>
            <person name="Mihaltcheva S."/>
            <person name="Morgado L.N."/>
            <person name="Niskanen T."/>
            <person name="Noordeloos M.E."/>
            <person name="Ohm R.A."/>
            <person name="Ortiz-Santana B."/>
            <person name="Ovrebo C."/>
            <person name="Racz N."/>
            <person name="Riley R."/>
            <person name="Savchenko A."/>
            <person name="Shiryaev A."/>
            <person name="Soop K."/>
            <person name="Spirin V."/>
            <person name="Szebenyi C."/>
            <person name="Tomsovsky M."/>
            <person name="Tulloss R.E."/>
            <person name="Uehling J."/>
            <person name="Grigoriev I.V."/>
            <person name="Vagvolgyi C."/>
            <person name="Papp T."/>
            <person name="Martin F.M."/>
            <person name="Miettinen O."/>
            <person name="Hibbett D.S."/>
            <person name="Nagy L.G."/>
        </authorList>
    </citation>
    <scope>NUCLEOTIDE SEQUENCE [LARGE SCALE GENOMIC DNA]</scope>
    <source>
        <strain evidence="1 2">HHB13444</strain>
    </source>
</reference>
<dbReference type="AlphaFoldDB" id="A0A5C3P4D0"/>
<protein>
    <submittedName>
        <fullName evidence="1">Uncharacterized protein</fullName>
    </submittedName>
</protein>
<evidence type="ECO:0000313" key="1">
    <source>
        <dbReference type="EMBL" id="TFK84515.1"/>
    </source>
</evidence>
<name>A0A5C3P4D0_9APHY</name>
<accession>A0A5C3P4D0</accession>
<organism evidence="1 2">
    <name type="scientific">Polyporus arcularius HHB13444</name>
    <dbReference type="NCBI Taxonomy" id="1314778"/>
    <lineage>
        <taxon>Eukaryota</taxon>
        <taxon>Fungi</taxon>
        <taxon>Dikarya</taxon>
        <taxon>Basidiomycota</taxon>
        <taxon>Agaricomycotina</taxon>
        <taxon>Agaricomycetes</taxon>
        <taxon>Polyporales</taxon>
        <taxon>Polyporaceae</taxon>
        <taxon>Polyporus</taxon>
    </lineage>
</organism>
<proteinExistence type="predicted"/>
<evidence type="ECO:0000313" key="2">
    <source>
        <dbReference type="Proteomes" id="UP000308197"/>
    </source>
</evidence>
<gene>
    <name evidence="1" type="ORF">K466DRAFT_588860</name>
</gene>
<dbReference type="Proteomes" id="UP000308197">
    <property type="component" value="Unassembled WGS sequence"/>
</dbReference>
<sequence>MPYWARVLPAFVRTSPSLLAHRNLASCLPRRSTTPVCSPSQISPHLVPSQLFLPIRVCITQVIPS</sequence>
<keyword evidence="2" id="KW-1185">Reference proteome</keyword>